<dbReference type="GO" id="GO:0003676">
    <property type="term" value="F:nucleic acid binding"/>
    <property type="evidence" value="ECO:0007669"/>
    <property type="project" value="InterPro"/>
</dbReference>
<keyword evidence="4" id="KW-1185">Reference proteome</keyword>
<reference evidence="3 4" key="2">
    <citation type="journal article" date="2012" name="Proc. Natl. Acad. Sci. U.S.A.">
        <title>Antigenic diversity is generated by distinct evolutionary mechanisms in African trypanosome species.</title>
        <authorList>
            <person name="Jackson A.P."/>
            <person name="Berry A."/>
            <person name="Aslett M."/>
            <person name="Allison H.C."/>
            <person name="Burton P."/>
            <person name="Vavrova-Anderson J."/>
            <person name="Brown R."/>
            <person name="Browne H."/>
            <person name="Corton N."/>
            <person name="Hauser H."/>
            <person name="Gamble J."/>
            <person name="Gilderthorp R."/>
            <person name="Marcello L."/>
            <person name="McQuillan J."/>
            <person name="Otto T.D."/>
            <person name="Quail M.A."/>
            <person name="Sanders M.J."/>
            <person name="van Tonder A."/>
            <person name="Ginger M.L."/>
            <person name="Field M.C."/>
            <person name="Barry J.D."/>
            <person name="Hertz-Fowler C."/>
            <person name="Berriman M."/>
        </authorList>
    </citation>
    <scope>NUCLEOTIDE SEQUENCE [LARGE SCALE GENOMIC DNA]</scope>
    <source>
        <strain evidence="3 4">IL3000</strain>
    </source>
</reference>
<feature type="compositionally biased region" description="Polar residues" evidence="1">
    <location>
        <begin position="415"/>
        <end position="424"/>
    </location>
</feature>
<organism evidence="3 4">
    <name type="scientific">Trypanosoma congolense (strain IL3000)</name>
    <dbReference type="NCBI Taxonomy" id="1068625"/>
    <lineage>
        <taxon>Eukaryota</taxon>
        <taxon>Discoba</taxon>
        <taxon>Euglenozoa</taxon>
        <taxon>Kinetoplastea</taxon>
        <taxon>Metakinetoplastina</taxon>
        <taxon>Trypanosomatida</taxon>
        <taxon>Trypanosomatidae</taxon>
        <taxon>Trypanosoma</taxon>
        <taxon>Nannomonas</taxon>
    </lineage>
</organism>
<accession>F9WJX4</accession>
<dbReference type="PROSITE" id="PS50879">
    <property type="entry name" value="RNASE_H_1"/>
    <property type="match status" value="1"/>
</dbReference>
<dbReference type="CDD" id="cd06222">
    <property type="entry name" value="RNase_H_like"/>
    <property type="match status" value="1"/>
</dbReference>
<name>F9WJX4_TRYCI</name>
<feature type="region of interest" description="Disordered" evidence="1">
    <location>
        <begin position="415"/>
        <end position="435"/>
    </location>
</feature>
<dbReference type="InterPro" id="IPR036397">
    <property type="entry name" value="RNaseH_sf"/>
</dbReference>
<dbReference type="AlphaFoldDB" id="F9WJX4"/>
<sequence>MYLLVDDLTEEYGVNRNSVRERRFLKSAVPPWSVSQASKVTFGLTLEYDTSLTHKDAIRSAKKWASLHEIDKHNHFQWLIATDGGVQSPMSAGVGLLFKSVTHPVLAKQVSVNCGSVSSSYRAESVAMLLALDKLVIPMANVEHRTLLIVTDSQSLLNALSKGPLSQCGHTEENMKWARLIELTLQGWLIHFQFCHRDCGTVVNEMADEYATQCMKDGHFKWPSIKPLWYTNLVALITRQLKKRWLASLRTDTHRYKLCGAKPSDLSGLDLIDGTKLTRSEMVQLARARCGESEYFGRLFWSLRDCLPTCRFCNCTPEQAAVLSHSSLPKEGLDASTNTAQETAERPRANKNRRREPCPYCDADFVEFTKVKQHCKTQHSDQPKPAEQLQCDFRGEEYSNRRSTAQHRMRCKQNPNHIRLNNSGTRRKSHMPDVQPPTTLVDVGNMETLHHILHECNEARRILQEMGILDELEGKYTSWVPLQAKNY</sequence>
<feature type="domain" description="RNase H type-1" evidence="2">
    <location>
        <begin position="74"/>
        <end position="216"/>
    </location>
</feature>
<evidence type="ECO:0000313" key="3">
    <source>
        <dbReference type="EMBL" id="CCD17634.1"/>
    </source>
</evidence>
<dbReference type="EMBL" id="CAEQ01002783">
    <property type="protein sequence ID" value="CCD17634.1"/>
    <property type="molecule type" value="Genomic_DNA"/>
</dbReference>
<proteinExistence type="predicted"/>
<dbReference type="SUPFAM" id="SSF53098">
    <property type="entry name" value="Ribonuclease H-like"/>
    <property type="match status" value="1"/>
</dbReference>
<evidence type="ECO:0000313" key="4">
    <source>
        <dbReference type="Proteomes" id="UP000000702"/>
    </source>
</evidence>
<comment type="caution">
    <text evidence="3">The sequence shown here is derived from an EMBL/GenBank/DDBJ whole genome shotgun (WGS) entry which is preliminary data.</text>
</comment>
<dbReference type="InterPro" id="IPR044730">
    <property type="entry name" value="RNase_H-like_dom_plant"/>
</dbReference>
<dbReference type="InterPro" id="IPR012337">
    <property type="entry name" value="RNaseH-like_sf"/>
</dbReference>
<evidence type="ECO:0000256" key="1">
    <source>
        <dbReference type="SAM" id="MobiDB-lite"/>
    </source>
</evidence>
<dbReference type="InterPro" id="IPR013087">
    <property type="entry name" value="Znf_C2H2_type"/>
</dbReference>
<protein>
    <submittedName>
        <fullName evidence="3">WGS project CAEQ00000000 data, annotated contig 962</fullName>
    </submittedName>
</protein>
<gene>
    <name evidence="3" type="ORF">TCIL3000_0_24400</name>
</gene>
<reference evidence="4" key="1">
    <citation type="submission" date="2011-07" db="EMBL/GenBank/DDBJ databases">
        <title>Divergent evolution of antigenic variation in African trypanosomes.</title>
        <authorList>
            <person name="Jackson A.P."/>
            <person name="Berry A."/>
            <person name="Allison H.C."/>
            <person name="Burton P."/>
            <person name="Anderson J."/>
            <person name="Aslett M."/>
            <person name="Brown R."/>
            <person name="Corton N."/>
            <person name="Harris D."/>
            <person name="Hauser H."/>
            <person name="Gamble J."/>
            <person name="Gilderthorp R."/>
            <person name="McQuillan J."/>
            <person name="Quail M.A."/>
            <person name="Sanders M."/>
            <person name="Van Tonder A."/>
            <person name="Ginger M.L."/>
            <person name="Donelson J.E."/>
            <person name="Field M.C."/>
            <person name="Barry J.D."/>
            <person name="Berriman M."/>
            <person name="Hertz-Fowler C."/>
        </authorList>
    </citation>
    <scope>NUCLEOTIDE SEQUENCE [LARGE SCALE GENOMIC DNA]</scope>
    <source>
        <strain evidence="4">IL3000</strain>
    </source>
</reference>
<dbReference type="Proteomes" id="UP000000702">
    <property type="component" value="Unassembled WGS sequence"/>
</dbReference>
<dbReference type="PROSITE" id="PS00028">
    <property type="entry name" value="ZINC_FINGER_C2H2_1"/>
    <property type="match status" value="1"/>
</dbReference>
<dbReference type="Gene3D" id="3.30.420.10">
    <property type="entry name" value="Ribonuclease H-like superfamily/Ribonuclease H"/>
    <property type="match status" value="1"/>
</dbReference>
<feature type="region of interest" description="Disordered" evidence="1">
    <location>
        <begin position="326"/>
        <end position="355"/>
    </location>
</feature>
<evidence type="ECO:0000259" key="2">
    <source>
        <dbReference type="PROSITE" id="PS50879"/>
    </source>
</evidence>
<dbReference type="InterPro" id="IPR002156">
    <property type="entry name" value="RNaseH_domain"/>
</dbReference>
<dbReference type="GO" id="GO:0004523">
    <property type="term" value="F:RNA-DNA hybrid ribonuclease activity"/>
    <property type="evidence" value="ECO:0007669"/>
    <property type="project" value="InterPro"/>
</dbReference>